<evidence type="ECO:0000313" key="8">
    <source>
        <dbReference type="Proteomes" id="UP001213972"/>
    </source>
</evidence>
<dbReference type="SUPFAM" id="SSF53756">
    <property type="entry name" value="UDP-Glycosyltransferase/glycogen phosphorylase"/>
    <property type="match status" value="1"/>
</dbReference>
<keyword evidence="4" id="KW-0808">Transferase</keyword>
<keyword evidence="3" id="KW-1003">Cell membrane</keyword>
<comment type="subcellular location">
    <subcellularLocation>
        <location evidence="1">Cell membrane</location>
        <topology evidence="1">Peripheral membrane protein</topology>
    </subcellularLocation>
</comment>
<dbReference type="GO" id="GO:0047355">
    <property type="term" value="F:CDP-glycerol glycerophosphotransferase activity"/>
    <property type="evidence" value="ECO:0007669"/>
    <property type="project" value="InterPro"/>
</dbReference>
<protein>
    <submittedName>
        <fullName evidence="7">CDP-glycerol glycerophosphotransferase family protein</fullName>
    </submittedName>
</protein>
<dbReference type="GO" id="GO:0019350">
    <property type="term" value="P:teichoic acid biosynthetic process"/>
    <property type="evidence" value="ECO:0007669"/>
    <property type="project" value="UniProtKB-KW"/>
</dbReference>
<proteinExistence type="inferred from homology"/>
<evidence type="ECO:0000256" key="2">
    <source>
        <dbReference type="ARBA" id="ARBA00010488"/>
    </source>
</evidence>
<dbReference type="Pfam" id="PF04464">
    <property type="entry name" value="Glyphos_transf"/>
    <property type="match status" value="1"/>
</dbReference>
<evidence type="ECO:0000256" key="3">
    <source>
        <dbReference type="ARBA" id="ARBA00022475"/>
    </source>
</evidence>
<evidence type="ECO:0000256" key="1">
    <source>
        <dbReference type="ARBA" id="ARBA00004202"/>
    </source>
</evidence>
<dbReference type="GO" id="GO:0005886">
    <property type="term" value="C:plasma membrane"/>
    <property type="evidence" value="ECO:0007669"/>
    <property type="project" value="UniProtKB-SubCell"/>
</dbReference>
<evidence type="ECO:0000256" key="4">
    <source>
        <dbReference type="ARBA" id="ARBA00022679"/>
    </source>
</evidence>
<accession>A0AAJ5W3R9</accession>
<dbReference type="InterPro" id="IPR043148">
    <property type="entry name" value="TagF_C"/>
</dbReference>
<reference evidence="7" key="1">
    <citation type="submission" date="2023-03" db="EMBL/GenBank/DDBJ databases">
        <title>Andean soil-derived lignocellulolytic bacterial consortium as a source of novel taxa and putative plastic-active enzymes.</title>
        <authorList>
            <person name="Diaz-Garcia L."/>
            <person name="Chuvochina M."/>
            <person name="Feuerriegel G."/>
            <person name="Bunk B."/>
            <person name="Sproer C."/>
            <person name="Streit W.R."/>
            <person name="Rodriguez L.M."/>
            <person name="Overmann J."/>
            <person name="Jimenez D.J."/>
        </authorList>
    </citation>
    <scope>NUCLEOTIDE SEQUENCE</scope>
    <source>
        <strain evidence="7">MAG 4610</strain>
    </source>
</reference>
<evidence type="ECO:0000256" key="5">
    <source>
        <dbReference type="ARBA" id="ARBA00022944"/>
    </source>
</evidence>
<dbReference type="Gene3D" id="3.40.50.12580">
    <property type="match status" value="1"/>
</dbReference>
<evidence type="ECO:0000313" key="7">
    <source>
        <dbReference type="EMBL" id="WEK13800.1"/>
    </source>
</evidence>
<comment type="similarity">
    <text evidence="2">Belongs to the CDP-glycerol glycerophosphotransferase family.</text>
</comment>
<organism evidence="7 8">
    <name type="scientific">Candidatus Microbacterium phytovorans</name>
    <dbReference type="NCBI Taxonomy" id="3121374"/>
    <lineage>
        <taxon>Bacteria</taxon>
        <taxon>Bacillati</taxon>
        <taxon>Actinomycetota</taxon>
        <taxon>Actinomycetes</taxon>
        <taxon>Micrococcales</taxon>
        <taxon>Microbacteriaceae</taxon>
        <taxon>Microbacterium</taxon>
    </lineage>
</organism>
<dbReference type="InterPro" id="IPR007554">
    <property type="entry name" value="Glycerophosphate_synth"/>
</dbReference>
<dbReference type="InterPro" id="IPR051612">
    <property type="entry name" value="Teichoic_Acid_Biosynth"/>
</dbReference>
<keyword evidence="6" id="KW-0472">Membrane</keyword>
<sequence>MTAPQQGIDRHATLEVTSISWERIHVTIGLRLSSDGAAADSALGTGGAAVTFAFVSGRRVVEVPATDTGDGHFQVHVNVTNFAQRRAVPDGTWRVRASVDGLAVAVASFPGGSLGDLEDASRVFLYGAHSAALTVSYGVSESAEDPSRLEFLIHTYHLHRGGSGARGGLRGRLRGLVGKLRLRQRFVRLVYLTIVRVRGPQPGRILFASDQQATMGGNLLRVHERMIERGLDRRFDLRTSFRLPATTGWLTTVRILRLLATSEVVLLDDYFGLLNTVTIDRRTRVIQLWHAGSGFKSVGYSRFGSADSPHLSQPHRQYTFAICGSEHLRPVYAEAFGIEEQAVIPTGLPRIDWFLDEERTTASVDAFYAEHPRLRGTRIVLFAPTFRGASYHSASYDYGLIDFDALAAACPPDTVVLFRMHHFVTERVPIPDRYRDRFFDVTKYADGLGLLHVTDVLITDYSSIIYEFSLLDRPMLFFAPDRAVYAATRGFHRDYAETAPGRVCETFADLLDALTRGDFEDEKRARFRAENFDRIDTGAGDRVIDWLILRESPAQAGSPAASGTSSTTSRGD</sequence>
<dbReference type="EMBL" id="CP119321">
    <property type="protein sequence ID" value="WEK13800.1"/>
    <property type="molecule type" value="Genomic_DNA"/>
</dbReference>
<dbReference type="AlphaFoldDB" id="A0AAJ5W3R9"/>
<keyword evidence="5" id="KW-0777">Teichoic acid biosynthesis</keyword>
<dbReference type="InterPro" id="IPR043149">
    <property type="entry name" value="TagF_N"/>
</dbReference>
<evidence type="ECO:0000256" key="6">
    <source>
        <dbReference type="ARBA" id="ARBA00023136"/>
    </source>
</evidence>
<dbReference type="Gene3D" id="3.40.50.11820">
    <property type="match status" value="1"/>
</dbReference>
<gene>
    <name evidence="7" type="ORF">P0Y48_00890</name>
</gene>
<dbReference type="Proteomes" id="UP001213972">
    <property type="component" value="Chromosome"/>
</dbReference>
<dbReference type="PANTHER" id="PTHR37316:SF2">
    <property type="entry name" value="TEICHOIC ACID RIBITOL-PHOSPHATE POLYMERASE TARK"/>
    <property type="match status" value="1"/>
</dbReference>
<dbReference type="PANTHER" id="PTHR37316">
    <property type="entry name" value="TEICHOIC ACID GLYCEROL-PHOSPHATE PRIMASE"/>
    <property type="match status" value="1"/>
</dbReference>
<name>A0AAJ5W3R9_9MICO</name>